<accession>A0A2H4JF92</accession>
<dbReference type="EMBL" id="MF417950">
    <property type="protein sequence ID" value="ASN72357.1"/>
    <property type="molecule type" value="Genomic_DNA"/>
</dbReference>
<protein>
    <submittedName>
        <fullName evidence="1">Uncharacterized protein</fullName>
    </submittedName>
</protein>
<reference evidence="1" key="1">
    <citation type="submission" date="2017-06" db="EMBL/GenBank/DDBJ databases">
        <title>Novel phages from South African skin metaviromes.</title>
        <authorList>
            <person name="van Zyl L.J."/>
            <person name="Abrahams Y."/>
            <person name="Stander E.A."/>
            <person name="Kirby B.M."/>
            <person name="Clavaud C."/>
            <person name="Farcet C."/>
            <person name="Breton L."/>
            <person name="Trindade M.I."/>
        </authorList>
    </citation>
    <scope>NUCLEOTIDE SEQUENCE</scope>
</reference>
<evidence type="ECO:0000313" key="1">
    <source>
        <dbReference type="EMBL" id="ASN72357.1"/>
    </source>
</evidence>
<gene>
    <name evidence="1" type="ORF">7F12_33</name>
</gene>
<proteinExistence type="predicted"/>
<sequence length="59" mass="6989">MKDSVRSGQHSVGCNNRDFKDLEDMKLEGYILKYEDTEELNAYGETIVYFYPTEKFKEL</sequence>
<name>A0A2H4JF92_9CAUD</name>
<organism evidence="1">
    <name type="scientific">uncultured Caudovirales phage</name>
    <dbReference type="NCBI Taxonomy" id="2100421"/>
    <lineage>
        <taxon>Viruses</taxon>
        <taxon>Duplodnaviria</taxon>
        <taxon>Heunggongvirae</taxon>
        <taxon>Uroviricota</taxon>
        <taxon>Caudoviricetes</taxon>
        <taxon>Peduoviridae</taxon>
        <taxon>Maltschvirus</taxon>
        <taxon>Maltschvirus maltsch</taxon>
    </lineage>
</organism>